<comment type="caution">
    <text evidence="2">The sequence shown here is derived from an EMBL/GenBank/DDBJ whole genome shotgun (WGS) entry which is preliminary data.</text>
</comment>
<feature type="transmembrane region" description="Helical" evidence="1">
    <location>
        <begin position="116"/>
        <end position="137"/>
    </location>
</feature>
<dbReference type="EMBL" id="JBHUPD010000003">
    <property type="protein sequence ID" value="MFD2873816.1"/>
    <property type="molecule type" value="Genomic_DNA"/>
</dbReference>
<gene>
    <name evidence="2" type="ORF">ACFS5N_15125</name>
</gene>
<sequence length="171" mass="19795">MKKQQQPKTELRPIDAIIAEYDSFHQKPVNRVINYFCIPLLVFSIVGFVWSLPFPQLKFLGVYNSYLNWGSFLIAFSVYYYMRLSPVISYMVLLLLFALIYGVIQLQVLERAGGFVVPQICVFVFVMTIIVQFIGYQIEGKKPTFAEEFKFLLTGPLWLLGAILKRLGVKY</sequence>
<keyword evidence="1" id="KW-0812">Transmembrane</keyword>
<feature type="transmembrane region" description="Helical" evidence="1">
    <location>
        <begin position="87"/>
        <end position="104"/>
    </location>
</feature>
<accession>A0ABW5YEW9</accession>
<organism evidence="2 3">
    <name type="scientific">Mucilaginibacter ximonensis</name>
    <dbReference type="NCBI Taxonomy" id="538021"/>
    <lineage>
        <taxon>Bacteria</taxon>
        <taxon>Pseudomonadati</taxon>
        <taxon>Bacteroidota</taxon>
        <taxon>Sphingobacteriia</taxon>
        <taxon>Sphingobacteriales</taxon>
        <taxon>Sphingobacteriaceae</taxon>
        <taxon>Mucilaginibacter</taxon>
    </lineage>
</organism>
<name>A0ABW5YEW9_9SPHI</name>
<dbReference type="Proteomes" id="UP001597557">
    <property type="component" value="Unassembled WGS sequence"/>
</dbReference>
<feature type="transmembrane region" description="Helical" evidence="1">
    <location>
        <begin position="32"/>
        <end position="54"/>
    </location>
</feature>
<keyword evidence="1" id="KW-1133">Transmembrane helix</keyword>
<keyword evidence="3" id="KW-1185">Reference proteome</keyword>
<reference evidence="3" key="1">
    <citation type="journal article" date="2019" name="Int. J. Syst. Evol. Microbiol.">
        <title>The Global Catalogue of Microorganisms (GCM) 10K type strain sequencing project: providing services to taxonomists for standard genome sequencing and annotation.</title>
        <authorList>
            <consortium name="The Broad Institute Genomics Platform"/>
            <consortium name="The Broad Institute Genome Sequencing Center for Infectious Disease"/>
            <person name="Wu L."/>
            <person name="Ma J."/>
        </authorList>
    </citation>
    <scope>NUCLEOTIDE SEQUENCE [LARGE SCALE GENOMIC DNA]</scope>
    <source>
        <strain evidence="3">KCTC 22437</strain>
    </source>
</reference>
<feature type="transmembrane region" description="Helical" evidence="1">
    <location>
        <begin position="66"/>
        <end position="82"/>
    </location>
</feature>
<dbReference type="RefSeq" id="WP_377187288.1">
    <property type="nucleotide sequence ID" value="NZ_JBHUPD010000003.1"/>
</dbReference>
<dbReference type="InterPro" id="IPR009305">
    <property type="entry name" value="Mpo1-like"/>
</dbReference>
<protein>
    <submittedName>
        <fullName evidence="2">DUF962 domain-containing protein</fullName>
    </submittedName>
</protein>
<proteinExistence type="predicted"/>
<dbReference type="Pfam" id="PF06127">
    <property type="entry name" value="Mpo1-like"/>
    <property type="match status" value="1"/>
</dbReference>
<dbReference type="PANTHER" id="PTHR28026">
    <property type="entry name" value="DUF962 DOMAIN PROTEIN (AFU_ORTHOLOGUE AFUA_8G05310)"/>
    <property type="match status" value="1"/>
</dbReference>
<evidence type="ECO:0000313" key="2">
    <source>
        <dbReference type="EMBL" id="MFD2873816.1"/>
    </source>
</evidence>
<evidence type="ECO:0000313" key="3">
    <source>
        <dbReference type="Proteomes" id="UP001597557"/>
    </source>
</evidence>
<dbReference type="PANTHER" id="PTHR28026:SF9">
    <property type="entry name" value="2-HYDROXY-PALMITIC ACID DIOXYGENASE MPO1"/>
    <property type="match status" value="1"/>
</dbReference>
<keyword evidence="1" id="KW-0472">Membrane</keyword>
<evidence type="ECO:0000256" key="1">
    <source>
        <dbReference type="SAM" id="Phobius"/>
    </source>
</evidence>